<dbReference type="AlphaFoldDB" id="X1RGW8"/>
<accession>X1RGW8</accession>
<proteinExistence type="predicted"/>
<name>X1RGW8_9ZZZZ</name>
<comment type="caution">
    <text evidence="1">The sequence shown here is derived from an EMBL/GenBank/DDBJ whole genome shotgun (WGS) entry which is preliminary data.</text>
</comment>
<gene>
    <name evidence="1" type="ORF">S12H4_18914</name>
</gene>
<protein>
    <submittedName>
        <fullName evidence="1">Uncharacterized protein</fullName>
    </submittedName>
</protein>
<feature type="non-terminal residue" evidence="1">
    <location>
        <position position="1"/>
    </location>
</feature>
<evidence type="ECO:0000313" key="1">
    <source>
        <dbReference type="EMBL" id="GAI79947.1"/>
    </source>
</evidence>
<organism evidence="1">
    <name type="scientific">marine sediment metagenome</name>
    <dbReference type="NCBI Taxonomy" id="412755"/>
    <lineage>
        <taxon>unclassified sequences</taxon>
        <taxon>metagenomes</taxon>
        <taxon>ecological metagenomes</taxon>
    </lineage>
</organism>
<reference evidence="1" key="1">
    <citation type="journal article" date="2014" name="Front. Microbiol.">
        <title>High frequency of phylogenetically diverse reductive dehalogenase-homologous genes in deep subseafloor sedimentary metagenomes.</title>
        <authorList>
            <person name="Kawai M."/>
            <person name="Futagami T."/>
            <person name="Toyoda A."/>
            <person name="Takaki Y."/>
            <person name="Nishi S."/>
            <person name="Hori S."/>
            <person name="Arai W."/>
            <person name="Tsubouchi T."/>
            <person name="Morono Y."/>
            <person name="Uchiyama I."/>
            <person name="Ito T."/>
            <person name="Fujiyama A."/>
            <person name="Inagaki F."/>
            <person name="Takami H."/>
        </authorList>
    </citation>
    <scope>NUCLEOTIDE SEQUENCE</scope>
    <source>
        <strain evidence="1">Expedition CK06-06</strain>
    </source>
</reference>
<sequence length="46" mass="5201">DRGRVLMPKATSKYVPCPFCGWYGPETFKWAAKVKKANPNDRCIIG</sequence>
<dbReference type="EMBL" id="BARW01009395">
    <property type="protein sequence ID" value="GAI79947.1"/>
    <property type="molecule type" value="Genomic_DNA"/>
</dbReference>